<dbReference type="AlphaFoldDB" id="I4EJG1"/>
<dbReference type="RefSeq" id="WP_008479284.1">
    <property type="nucleotide sequence ID" value="NZ_CAGS01000336.1"/>
</dbReference>
<dbReference type="Proteomes" id="UP000004221">
    <property type="component" value="Unassembled WGS sequence"/>
</dbReference>
<evidence type="ECO:0008006" key="3">
    <source>
        <dbReference type="Google" id="ProtNLM"/>
    </source>
</evidence>
<dbReference type="EMBL" id="CAGS01000336">
    <property type="protein sequence ID" value="CCF84823.1"/>
    <property type="molecule type" value="Genomic_DNA"/>
</dbReference>
<name>I4EJG1_9BACT</name>
<protein>
    <recommendedName>
        <fullName evidence="3">Nitroreductase family deazaflavin-dependent oxidoreductase</fullName>
    </recommendedName>
</protein>
<dbReference type="InterPro" id="IPR012349">
    <property type="entry name" value="Split_barrel_FMN-bd"/>
</dbReference>
<reference evidence="1 2" key="1">
    <citation type="journal article" date="2012" name="ISME J.">
        <title>Nitrification expanded: discovery, physiology and genomics of a nitrite-oxidizing bacterium from the phylum Chloroflexi.</title>
        <authorList>
            <person name="Sorokin D.Y."/>
            <person name="Lucker S."/>
            <person name="Vejmelkova D."/>
            <person name="Kostrikina N.A."/>
            <person name="Kleerebezem R."/>
            <person name="Rijpstra W.I."/>
            <person name="Damste J.S."/>
            <person name="Le Paslier D."/>
            <person name="Muyzer G."/>
            <person name="Wagner M."/>
            <person name="van Loosdrecht M.C."/>
            <person name="Daims H."/>
        </authorList>
    </citation>
    <scope>NUCLEOTIDE SEQUENCE [LARGE SCALE GENOMIC DNA]</scope>
    <source>
        <strain evidence="2">none</strain>
    </source>
</reference>
<dbReference type="Gene3D" id="2.30.110.10">
    <property type="entry name" value="Electron Transport, Fmn-binding Protein, Chain A"/>
    <property type="match status" value="1"/>
</dbReference>
<organism evidence="1 2">
    <name type="scientific">Nitrolancea hollandica Lb</name>
    <dbReference type="NCBI Taxonomy" id="1129897"/>
    <lineage>
        <taxon>Bacteria</taxon>
        <taxon>Pseudomonadati</taxon>
        <taxon>Thermomicrobiota</taxon>
        <taxon>Thermomicrobia</taxon>
        <taxon>Sphaerobacterales</taxon>
        <taxon>Sphaerobacterineae</taxon>
        <taxon>Sphaerobacteraceae</taxon>
        <taxon>Nitrolancea</taxon>
    </lineage>
</organism>
<sequence>MTESVARRLIKNVARVSLFLVFALLIVWRAMGDRGVRRWIRDRIRRFNKQILNPILLTVARYRQGSYPAVVLHVGRRSGHRYATPVVAVPIAGGFLIPLPYGTETDWCRNVRSAGAFTLEQEGVSYRVDRPELLNATVAYPLLDLAHRWVWRLFGITHYLRVHQRAVLSPGPVLNPR</sequence>
<gene>
    <name evidence="1" type="ORF">NITHO_4000005</name>
</gene>
<evidence type="ECO:0000313" key="1">
    <source>
        <dbReference type="EMBL" id="CCF84823.1"/>
    </source>
</evidence>
<keyword evidence="2" id="KW-1185">Reference proteome</keyword>
<proteinExistence type="predicted"/>
<accession>I4EJG1</accession>
<comment type="caution">
    <text evidence="1">The sequence shown here is derived from an EMBL/GenBank/DDBJ whole genome shotgun (WGS) entry which is preliminary data.</text>
</comment>
<evidence type="ECO:0000313" key="2">
    <source>
        <dbReference type="Proteomes" id="UP000004221"/>
    </source>
</evidence>